<dbReference type="InterPro" id="IPR048465">
    <property type="entry name" value="Maestro-like_HEAT"/>
</dbReference>
<evidence type="ECO:0000313" key="3">
    <source>
        <dbReference type="EMBL" id="CAB0004688.1"/>
    </source>
</evidence>
<evidence type="ECO:0000259" key="1">
    <source>
        <dbReference type="Pfam" id="PF21047"/>
    </source>
</evidence>
<gene>
    <name evidence="3" type="ORF">NTEN_LOCUS10165</name>
</gene>
<dbReference type="GO" id="GO:0005737">
    <property type="term" value="C:cytoplasm"/>
    <property type="evidence" value="ECO:0007669"/>
    <property type="project" value="TreeGrafter"/>
</dbReference>
<evidence type="ECO:0000313" key="4">
    <source>
        <dbReference type="Proteomes" id="UP000479000"/>
    </source>
</evidence>
<feature type="non-terminal residue" evidence="3">
    <location>
        <position position="1"/>
    </location>
</feature>
<dbReference type="InterPro" id="IPR016024">
    <property type="entry name" value="ARM-type_fold"/>
</dbReference>
<proteinExistence type="predicted"/>
<reference evidence="3 4" key="1">
    <citation type="submission" date="2020-02" db="EMBL/GenBank/DDBJ databases">
        <authorList>
            <person name="Ferguson B K."/>
        </authorList>
    </citation>
    <scope>NUCLEOTIDE SEQUENCE [LARGE SCALE GENOMIC DNA]</scope>
</reference>
<evidence type="ECO:0000259" key="2">
    <source>
        <dbReference type="Pfam" id="PF23221"/>
    </source>
</evidence>
<sequence>SMPCNIENQQLPEYHVIILLNVLEVTAHEKSGLNEDTITKLIDFSIAEIQRTDLTQNVHSLASEILVVLGSKHCSKVKKALVKTIVALCCKGHALDGSDFVEYLVRHCAVLPTQSECARAVGILATAHLDMVLNRLENIAQTELNKRNSRLLGLMKDSRAEAENPSTFNQCGDLIGSLVVRYFDSQESIGKIAASCMGILLAIANVYDGHGHDPKTEKLFESLPEENTAMCIAECLAVQASTGGSSILIDALVTNLLAAYNTPLSTVRAIALRGLSYIADLPPEQACKTTLKQISTVMDAPKVSDLIQKHMLHNGVLQFEPFASVLIDAVVRIENISV</sequence>
<protein>
    <submittedName>
        <fullName evidence="3">Uncharacterized protein</fullName>
    </submittedName>
</protein>
<organism evidence="3 4">
    <name type="scientific">Nesidiocoris tenuis</name>
    <dbReference type="NCBI Taxonomy" id="355587"/>
    <lineage>
        <taxon>Eukaryota</taxon>
        <taxon>Metazoa</taxon>
        <taxon>Ecdysozoa</taxon>
        <taxon>Arthropoda</taxon>
        <taxon>Hexapoda</taxon>
        <taxon>Insecta</taxon>
        <taxon>Pterygota</taxon>
        <taxon>Neoptera</taxon>
        <taxon>Paraneoptera</taxon>
        <taxon>Hemiptera</taxon>
        <taxon>Heteroptera</taxon>
        <taxon>Panheteroptera</taxon>
        <taxon>Cimicomorpha</taxon>
        <taxon>Miridae</taxon>
        <taxon>Dicyphina</taxon>
        <taxon>Nesidiocoris</taxon>
    </lineage>
</organism>
<dbReference type="SUPFAM" id="SSF48371">
    <property type="entry name" value="ARM repeat"/>
    <property type="match status" value="1"/>
</dbReference>
<dbReference type="EMBL" id="CADCXU010015134">
    <property type="protein sequence ID" value="CAB0004688.1"/>
    <property type="molecule type" value="Genomic_DNA"/>
</dbReference>
<keyword evidence="4" id="KW-1185">Reference proteome</keyword>
<dbReference type="InterPro" id="IPR056282">
    <property type="entry name" value="MROH2B-like_N_HEAT"/>
</dbReference>
<feature type="domain" description="Maestro-like HEAT-repeats" evidence="1">
    <location>
        <begin position="160"/>
        <end position="226"/>
    </location>
</feature>
<dbReference type="Pfam" id="PF21047">
    <property type="entry name" value="HEAT_Maestro"/>
    <property type="match status" value="1"/>
</dbReference>
<dbReference type="Proteomes" id="UP000479000">
    <property type="component" value="Unassembled WGS sequence"/>
</dbReference>
<name>A0A6H5GNN3_9HEMI</name>
<accession>A0A6H5GNN3</accession>
<dbReference type="Pfam" id="PF23221">
    <property type="entry name" value="HEAT_MROH2B_1st"/>
    <property type="match status" value="1"/>
</dbReference>
<feature type="domain" description="MROH2B-like N-terminal HEAT-repeats" evidence="2">
    <location>
        <begin position="7"/>
        <end position="85"/>
    </location>
</feature>
<dbReference type="PANTHER" id="PTHR23120:SF0">
    <property type="entry name" value="MAESTRO HEAT-LIKE REPEAT FAMILY MEMBER 1"/>
    <property type="match status" value="1"/>
</dbReference>
<dbReference type="InterPro" id="IPR045206">
    <property type="entry name" value="Maestro_heat-like_prot"/>
</dbReference>
<dbReference type="PANTHER" id="PTHR23120">
    <property type="entry name" value="MAESTRO-RELATED HEAT DOMAIN-CONTAINING"/>
    <property type="match status" value="1"/>
</dbReference>
<dbReference type="AlphaFoldDB" id="A0A6H5GNN3"/>
<dbReference type="OrthoDB" id="1884734at2759"/>